<dbReference type="AlphaFoldDB" id="A0A9D4Q6K2"/>
<evidence type="ECO:0000256" key="8">
    <source>
        <dbReference type="ARBA" id="ARBA00023065"/>
    </source>
</evidence>
<proteinExistence type="inferred from homology"/>
<feature type="compositionally biased region" description="Basic and acidic residues" evidence="11">
    <location>
        <begin position="31"/>
        <end position="41"/>
    </location>
</feature>
<dbReference type="SUPFAM" id="SSF56672">
    <property type="entry name" value="DNA/RNA polymerases"/>
    <property type="match status" value="1"/>
</dbReference>
<evidence type="ECO:0000256" key="10">
    <source>
        <dbReference type="ARBA" id="ARBA00023303"/>
    </source>
</evidence>
<evidence type="ECO:0000313" key="14">
    <source>
        <dbReference type="EMBL" id="KAH7968945.1"/>
    </source>
</evidence>
<evidence type="ECO:0000256" key="7">
    <source>
        <dbReference type="ARBA" id="ARBA00022989"/>
    </source>
</evidence>
<feature type="domain" description="RNase H type-1" evidence="13">
    <location>
        <begin position="413"/>
        <end position="545"/>
    </location>
</feature>
<keyword evidence="3" id="KW-0813">Transport</keyword>
<dbReference type="VEuPathDB" id="VectorBase:RSAN_035362"/>
<dbReference type="GO" id="GO:0005886">
    <property type="term" value="C:plasma membrane"/>
    <property type="evidence" value="ECO:0007669"/>
    <property type="project" value="UniProtKB-SubCell"/>
</dbReference>
<evidence type="ECO:0000256" key="1">
    <source>
        <dbReference type="ARBA" id="ARBA00004651"/>
    </source>
</evidence>
<feature type="transmembrane region" description="Helical" evidence="12">
    <location>
        <begin position="704"/>
        <end position="728"/>
    </location>
</feature>
<comment type="subcellular location">
    <subcellularLocation>
        <location evidence="1">Cell membrane</location>
        <topology evidence="1">Multi-pass membrane protein</topology>
    </subcellularLocation>
</comment>
<evidence type="ECO:0000256" key="6">
    <source>
        <dbReference type="ARBA" id="ARBA00022781"/>
    </source>
</evidence>
<name>A0A9D4Q6K2_RHISA</name>
<feature type="compositionally biased region" description="Low complexity" evidence="11">
    <location>
        <begin position="1"/>
        <end position="14"/>
    </location>
</feature>
<evidence type="ECO:0000256" key="3">
    <source>
        <dbReference type="ARBA" id="ARBA00022448"/>
    </source>
</evidence>
<dbReference type="EMBL" id="JABSTV010001248">
    <property type="protein sequence ID" value="KAH7968945.1"/>
    <property type="molecule type" value="Genomic_DNA"/>
</dbReference>
<dbReference type="GO" id="GO:0071897">
    <property type="term" value="P:DNA biosynthetic process"/>
    <property type="evidence" value="ECO:0007669"/>
    <property type="project" value="UniProtKB-ARBA"/>
</dbReference>
<organism evidence="14 15">
    <name type="scientific">Rhipicephalus sanguineus</name>
    <name type="common">Brown dog tick</name>
    <name type="synonym">Ixodes sanguineus</name>
    <dbReference type="NCBI Taxonomy" id="34632"/>
    <lineage>
        <taxon>Eukaryota</taxon>
        <taxon>Metazoa</taxon>
        <taxon>Ecdysozoa</taxon>
        <taxon>Arthropoda</taxon>
        <taxon>Chelicerata</taxon>
        <taxon>Arachnida</taxon>
        <taxon>Acari</taxon>
        <taxon>Parasitiformes</taxon>
        <taxon>Ixodida</taxon>
        <taxon>Ixodoidea</taxon>
        <taxon>Ixodidae</taxon>
        <taxon>Rhipicephalinae</taxon>
        <taxon>Rhipicephalus</taxon>
        <taxon>Rhipicephalus</taxon>
    </lineage>
</organism>
<feature type="transmembrane region" description="Helical" evidence="12">
    <location>
        <begin position="566"/>
        <end position="586"/>
    </location>
</feature>
<dbReference type="GO" id="GO:0003676">
    <property type="term" value="F:nucleic acid binding"/>
    <property type="evidence" value="ECO:0007669"/>
    <property type="project" value="InterPro"/>
</dbReference>
<dbReference type="GO" id="GO:0004523">
    <property type="term" value="F:RNA-DNA hybrid ribonuclease activity"/>
    <property type="evidence" value="ECO:0007669"/>
    <property type="project" value="InterPro"/>
</dbReference>
<keyword evidence="5 12" id="KW-0812">Transmembrane</keyword>
<dbReference type="Gene3D" id="3.30.420.10">
    <property type="entry name" value="Ribonuclease H-like superfamily/Ribonuclease H"/>
    <property type="match status" value="1"/>
</dbReference>
<sequence length="825" mass="92076">MDSTQSTLSSESSTGPPAPDMAAGSSTGTTEPRDDGVRERNAVYYRRQVSPYRLHAERETRGTCSLPGYRAFQTPTIKHKRELPKGQAALLVRNDCPATQMDLPDLSSNAREILFLKADPSIVEDEIITAFFPHASLTPPTPPNACTVPQPDPDLDRPFSMGEMLAAIKHGRIRSAPGHDRITWQELRNLGEEAQDALLAVINDLWASGNVPENLKLSLIYPIPKHGKDKNLYKNLRPISLTSTLCKLIERMIHTRMSHYLEITRPGYHPAQAGFRPNLGTHDCLWLLRRVINRTSRKMLPDYLLAVDMQKAFDNVHHNAILEELAKRYPSHRAQDVIREAHTRHHIRMENTPQGRRLLAWDCQRHDDAPLLNQSLPLWETPIASRRLFRRPISRHNDTARQVLATRQLREATLDTIDIYTDAALSDGQACIAWICGQTTEYTGAYRCHLPNGTPLHAELLAIWGATASLPYTIQKPLRVFTDSHSAYSEIFRPASEDATAAAIQSILRRHEKADRPIEIIWTPGHTGVPGGNTAAHAAAASAASQHTTADGCKGPYSPTFSSAAYLYPCTIEFSIILAGVWFIVWQNIGNVHLHSKSHHLEQKIDGPEGNHEITYESNVVISADCHAANKGLFSGILVLLTSIITVIIFFVVLQGSNFKTVGGTIYNCQEGILTALGLLASIVAYFKVIQLDQNAHPVTFLDNFLLFIPLPFFFIHAILCIMAELHLSDTFRIVLRVVALVQIIIQTPVLVDGLRRCSNSHVLRYRKPGREIITFLLILNVTQWVVFTVQQKHIDDLIAAKVRPYVAVHVLSSFEATDGYAFDA</sequence>
<dbReference type="Pfam" id="PF03189">
    <property type="entry name" value="Otopetrin"/>
    <property type="match status" value="1"/>
</dbReference>
<keyword evidence="15" id="KW-1185">Reference proteome</keyword>
<evidence type="ECO:0000256" key="12">
    <source>
        <dbReference type="SAM" id="Phobius"/>
    </source>
</evidence>
<feature type="transmembrane region" description="Helical" evidence="12">
    <location>
        <begin position="633"/>
        <end position="653"/>
    </location>
</feature>
<evidence type="ECO:0000256" key="4">
    <source>
        <dbReference type="ARBA" id="ARBA00022475"/>
    </source>
</evidence>
<dbReference type="VEuPathDB" id="VectorBase:RSAN_058180"/>
<feature type="transmembrane region" description="Helical" evidence="12">
    <location>
        <begin position="673"/>
        <end position="692"/>
    </location>
</feature>
<dbReference type="Pfam" id="PF00078">
    <property type="entry name" value="RVT_1"/>
    <property type="match status" value="1"/>
</dbReference>
<dbReference type="InterPro" id="IPR004878">
    <property type="entry name" value="Otopetrin"/>
</dbReference>
<dbReference type="VEuPathDB" id="VectorBase:RSAN_039514"/>
<feature type="transmembrane region" description="Helical" evidence="12">
    <location>
        <begin position="773"/>
        <end position="790"/>
    </location>
</feature>
<gene>
    <name evidence="14" type="ORF">HPB52_013058</name>
</gene>
<keyword evidence="7 12" id="KW-1133">Transmembrane helix</keyword>
<keyword evidence="4" id="KW-1003">Cell membrane</keyword>
<dbReference type="InterPro" id="IPR036397">
    <property type="entry name" value="RNaseH_sf"/>
</dbReference>
<evidence type="ECO:0000259" key="13">
    <source>
        <dbReference type="PROSITE" id="PS50879"/>
    </source>
</evidence>
<feature type="transmembrane region" description="Helical" evidence="12">
    <location>
        <begin position="734"/>
        <end position="752"/>
    </location>
</feature>
<dbReference type="PANTHER" id="PTHR21522:SF58">
    <property type="entry name" value="AGAP000074-PA"/>
    <property type="match status" value="1"/>
</dbReference>
<dbReference type="InterPro" id="IPR000477">
    <property type="entry name" value="RT_dom"/>
</dbReference>
<dbReference type="PROSITE" id="PS50879">
    <property type="entry name" value="RNASE_H_1"/>
    <property type="match status" value="1"/>
</dbReference>
<keyword evidence="8" id="KW-0406">Ion transport</keyword>
<dbReference type="GO" id="GO:0015252">
    <property type="term" value="F:proton channel activity"/>
    <property type="evidence" value="ECO:0007669"/>
    <property type="project" value="InterPro"/>
</dbReference>
<evidence type="ECO:0000256" key="5">
    <source>
        <dbReference type="ARBA" id="ARBA00022692"/>
    </source>
</evidence>
<accession>A0A9D4Q6K2</accession>
<keyword evidence="10" id="KW-0407">Ion channel</keyword>
<evidence type="ECO:0000256" key="11">
    <source>
        <dbReference type="SAM" id="MobiDB-lite"/>
    </source>
</evidence>
<dbReference type="InterPro" id="IPR012337">
    <property type="entry name" value="RNaseH-like_sf"/>
</dbReference>
<comment type="similarity">
    <text evidence="2">Belongs to the otopetrin family.</text>
</comment>
<dbReference type="InterPro" id="IPR043502">
    <property type="entry name" value="DNA/RNA_pol_sf"/>
</dbReference>
<feature type="region of interest" description="Disordered" evidence="11">
    <location>
        <begin position="1"/>
        <end position="41"/>
    </location>
</feature>
<evidence type="ECO:0000313" key="15">
    <source>
        <dbReference type="Proteomes" id="UP000821837"/>
    </source>
</evidence>
<comment type="caution">
    <text evidence="14">The sequence shown here is derived from an EMBL/GenBank/DDBJ whole genome shotgun (WGS) entry which is preliminary data.</text>
</comment>
<dbReference type="SUPFAM" id="SSF53098">
    <property type="entry name" value="Ribonuclease H-like"/>
    <property type="match status" value="1"/>
</dbReference>
<protein>
    <recommendedName>
        <fullName evidence="13">RNase H type-1 domain-containing protein</fullName>
    </recommendedName>
</protein>
<reference evidence="14" key="1">
    <citation type="journal article" date="2020" name="Cell">
        <title>Large-Scale Comparative Analyses of Tick Genomes Elucidate Their Genetic Diversity and Vector Capacities.</title>
        <authorList>
            <consortium name="Tick Genome and Microbiome Consortium (TIGMIC)"/>
            <person name="Jia N."/>
            <person name="Wang J."/>
            <person name="Shi W."/>
            <person name="Du L."/>
            <person name="Sun Y."/>
            <person name="Zhan W."/>
            <person name="Jiang J.F."/>
            <person name="Wang Q."/>
            <person name="Zhang B."/>
            <person name="Ji P."/>
            <person name="Bell-Sakyi L."/>
            <person name="Cui X.M."/>
            <person name="Yuan T.T."/>
            <person name="Jiang B.G."/>
            <person name="Yang W.F."/>
            <person name="Lam T.T."/>
            <person name="Chang Q.C."/>
            <person name="Ding S.J."/>
            <person name="Wang X.J."/>
            <person name="Zhu J.G."/>
            <person name="Ruan X.D."/>
            <person name="Zhao L."/>
            <person name="Wei J.T."/>
            <person name="Ye R.Z."/>
            <person name="Que T.C."/>
            <person name="Du C.H."/>
            <person name="Zhou Y.H."/>
            <person name="Cheng J.X."/>
            <person name="Dai P.F."/>
            <person name="Guo W.B."/>
            <person name="Han X.H."/>
            <person name="Huang E.J."/>
            <person name="Li L.F."/>
            <person name="Wei W."/>
            <person name="Gao Y.C."/>
            <person name="Liu J.Z."/>
            <person name="Shao H.Z."/>
            <person name="Wang X."/>
            <person name="Wang C.C."/>
            <person name="Yang T.C."/>
            <person name="Huo Q.B."/>
            <person name="Li W."/>
            <person name="Chen H.Y."/>
            <person name="Chen S.E."/>
            <person name="Zhou L.G."/>
            <person name="Ni X.B."/>
            <person name="Tian J.H."/>
            <person name="Sheng Y."/>
            <person name="Liu T."/>
            <person name="Pan Y.S."/>
            <person name="Xia L.Y."/>
            <person name="Li J."/>
            <person name="Zhao F."/>
            <person name="Cao W.C."/>
        </authorList>
    </citation>
    <scope>NUCLEOTIDE SEQUENCE</scope>
    <source>
        <strain evidence="14">Rsan-2018</strain>
    </source>
</reference>
<keyword evidence="6" id="KW-0375">Hydrogen ion transport</keyword>
<dbReference type="PANTHER" id="PTHR21522">
    <property type="entry name" value="PROTON CHANNEL OTOP"/>
    <property type="match status" value="1"/>
</dbReference>
<reference evidence="14" key="2">
    <citation type="submission" date="2021-09" db="EMBL/GenBank/DDBJ databases">
        <authorList>
            <person name="Jia N."/>
            <person name="Wang J."/>
            <person name="Shi W."/>
            <person name="Du L."/>
            <person name="Sun Y."/>
            <person name="Zhan W."/>
            <person name="Jiang J."/>
            <person name="Wang Q."/>
            <person name="Zhang B."/>
            <person name="Ji P."/>
            <person name="Sakyi L.B."/>
            <person name="Cui X."/>
            <person name="Yuan T."/>
            <person name="Jiang B."/>
            <person name="Yang W."/>
            <person name="Lam T.T.-Y."/>
            <person name="Chang Q."/>
            <person name="Ding S."/>
            <person name="Wang X."/>
            <person name="Zhu J."/>
            <person name="Ruan X."/>
            <person name="Zhao L."/>
            <person name="Wei J."/>
            <person name="Que T."/>
            <person name="Du C."/>
            <person name="Cheng J."/>
            <person name="Dai P."/>
            <person name="Han X."/>
            <person name="Huang E."/>
            <person name="Gao Y."/>
            <person name="Liu J."/>
            <person name="Shao H."/>
            <person name="Ye R."/>
            <person name="Li L."/>
            <person name="Wei W."/>
            <person name="Wang X."/>
            <person name="Wang C."/>
            <person name="Huo Q."/>
            <person name="Li W."/>
            <person name="Guo W."/>
            <person name="Chen H."/>
            <person name="Chen S."/>
            <person name="Zhou L."/>
            <person name="Zhou L."/>
            <person name="Ni X."/>
            <person name="Tian J."/>
            <person name="Zhou Y."/>
            <person name="Sheng Y."/>
            <person name="Liu T."/>
            <person name="Pan Y."/>
            <person name="Xia L."/>
            <person name="Li J."/>
            <person name="Zhao F."/>
            <person name="Cao W."/>
        </authorList>
    </citation>
    <scope>NUCLEOTIDE SEQUENCE</scope>
    <source>
        <strain evidence="14">Rsan-2018</strain>
        <tissue evidence="14">Larvae</tissue>
    </source>
</reference>
<dbReference type="Proteomes" id="UP000821837">
    <property type="component" value="Unassembled WGS sequence"/>
</dbReference>
<dbReference type="InterPro" id="IPR002156">
    <property type="entry name" value="RNaseH_domain"/>
</dbReference>
<evidence type="ECO:0000256" key="2">
    <source>
        <dbReference type="ARBA" id="ARBA00006513"/>
    </source>
</evidence>
<dbReference type="GO" id="GO:0042575">
    <property type="term" value="C:DNA polymerase complex"/>
    <property type="evidence" value="ECO:0007669"/>
    <property type="project" value="UniProtKB-ARBA"/>
</dbReference>
<evidence type="ECO:0000256" key="9">
    <source>
        <dbReference type="ARBA" id="ARBA00023136"/>
    </source>
</evidence>
<keyword evidence="9 12" id="KW-0472">Membrane</keyword>